<dbReference type="Proteomes" id="UP000609064">
    <property type="component" value="Unassembled WGS sequence"/>
</dbReference>
<dbReference type="InterPro" id="IPR025722">
    <property type="entry name" value="TetR"/>
</dbReference>
<dbReference type="InterPro" id="IPR009057">
    <property type="entry name" value="Homeodomain-like_sf"/>
</dbReference>
<dbReference type="GO" id="GO:0003677">
    <property type="term" value="F:DNA binding"/>
    <property type="evidence" value="ECO:0007669"/>
    <property type="project" value="UniProtKB-UniRule"/>
</dbReference>
<evidence type="ECO:0000256" key="1">
    <source>
        <dbReference type="ARBA" id="ARBA00023125"/>
    </source>
</evidence>
<evidence type="ECO:0000313" key="4">
    <source>
        <dbReference type="EMBL" id="GGD70489.1"/>
    </source>
</evidence>
<protein>
    <submittedName>
        <fullName evidence="4">TetR family transcriptional regulator</fullName>
    </submittedName>
</protein>
<feature type="DNA-binding region" description="H-T-H motif" evidence="2">
    <location>
        <begin position="25"/>
        <end position="44"/>
    </location>
</feature>
<organism evidence="4 5">
    <name type="scientific">Emticicia aquatilis</name>
    <dbReference type="NCBI Taxonomy" id="1537369"/>
    <lineage>
        <taxon>Bacteria</taxon>
        <taxon>Pseudomonadati</taxon>
        <taxon>Bacteroidota</taxon>
        <taxon>Cytophagia</taxon>
        <taxon>Cytophagales</taxon>
        <taxon>Leadbetterellaceae</taxon>
        <taxon>Emticicia</taxon>
    </lineage>
</organism>
<proteinExistence type="predicted"/>
<evidence type="ECO:0000256" key="2">
    <source>
        <dbReference type="PROSITE-ProRule" id="PRU00335"/>
    </source>
</evidence>
<comment type="caution">
    <text evidence="4">The sequence shown here is derived from an EMBL/GenBank/DDBJ whole genome shotgun (WGS) entry which is preliminary data.</text>
</comment>
<dbReference type="AlphaFoldDB" id="A0A917DV57"/>
<dbReference type="PROSITE" id="PS50977">
    <property type="entry name" value="HTH_TETR_2"/>
    <property type="match status" value="1"/>
</dbReference>
<keyword evidence="5" id="KW-1185">Reference proteome</keyword>
<accession>A0A917DV57</accession>
<dbReference type="RefSeq" id="WP_188768375.1">
    <property type="nucleotide sequence ID" value="NZ_BMKK01000008.1"/>
</dbReference>
<feature type="domain" description="HTH tetR-type" evidence="3">
    <location>
        <begin position="2"/>
        <end position="62"/>
    </location>
</feature>
<dbReference type="SUPFAM" id="SSF46689">
    <property type="entry name" value="Homeodomain-like"/>
    <property type="match status" value="1"/>
</dbReference>
<dbReference type="PRINTS" id="PR00455">
    <property type="entry name" value="HTHTETR"/>
</dbReference>
<evidence type="ECO:0000313" key="5">
    <source>
        <dbReference type="Proteomes" id="UP000609064"/>
    </source>
</evidence>
<dbReference type="PANTHER" id="PTHR43479:SF12">
    <property type="entry name" value="TRANSCRIPTIONAL REGULATORY PROTEIN"/>
    <property type="match status" value="1"/>
</dbReference>
<sequence>MYNTKERIVNASIKLFNDHGIASVRLQQIADEIGISVGNLAYHFKNKEAIINSVYEKLFEDFQQILGAYLKTPSLLDFDSQVSYYFDFFKNYQFYITDLFATEHPLPEVRQRWQEFMNKMIFQIRKRLDFHARRGDLTPQTEATYDILSEAIWMTIVFWIPQQQMRSKPITETRFKNAVWNNVKPYLTEKGTNEFSSMILPVFI</sequence>
<dbReference type="PANTHER" id="PTHR43479">
    <property type="entry name" value="ACREF/ENVCD OPERON REPRESSOR-RELATED"/>
    <property type="match status" value="1"/>
</dbReference>
<dbReference type="Gene3D" id="1.10.357.10">
    <property type="entry name" value="Tetracycline Repressor, domain 2"/>
    <property type="match status" value="1"/>
</dbReference>
<dbReference type="InterPro" id="IPR001647">
    <property type="entry name" value="HTH_TetR"/>
</dbReference>
<keyword evidence="1 2" id="KW-0238">DNA-binding</keyword>
<evidence type="ECO:0000259" key="3">
    <source>
        <dbReference type="PROSITE" id="PS50977"/>
    </source>
</evidence>
<dbReference type="EMBL" id="BMKK01000008">
    <property type="protein sequence ID" value="GGD70489.1"/>
    <property type="molecule type" value="Genomic_DNA"/>
</dbReference>
<name>A0A917DV57_9BACT</name>
<gene>
    <name evidence="4" type="ORF">GCM10011514_38220</name>
</gene>
<reference evidence="4" key="1">
    <citation type="journal article" date="2014" name="Int. J. Syst. Evol. Microbiol.">
        <title>Complete genome sequence of Corynebacterium casei LMG S-19264T (=DSM 44701T), isolated from a smear-ripened cheese.</title>
        <authorList>
            <consortium name="US DOE Joint Genome Institute (JGI-PGF)"/>
            <person name="Walter F."/>
            <person name="Albersmeier A."/>
            <person name="Kalinowski J."/>
            <person name="Ruckert C."/>
        </authorList>
    </citation>
    <scope>NUCLEOTIDE SEQUENCE</scope>
    <source>
        <strain evidence="4">CGMCC 1.15958</strain>
    </source>
</reference>
<reference evidence="4" key="2">
    <citation type="submission" date="2020-09" db="EMBL/GenBank/DDBJ databases">
        <authorList>
            <person name="Sun Q."/>
            <person name="Zhou Y."/>
        </authorList>
    </citation>
    <scope>NUCLEOTIDE SEQUENCE</scope>
    <source>
        <strain evidence="4">CGMCC 1.15958</strain>
    </source>
</reference>
<dbReference type="InterPro" id="IPR050624">
    <property type="entry name" value="HTH-type_Tx_Regulator"/>
</dbReference>
<dbReference type="Pfam" id="PF00440">
    <property type="entry name" value="TetR_N"/>
    <property type="match status" value="1"/>
</dbReference>
<dbReference type="Pfam" id="PF13972">
    <property type="entry name" value="TetR"/>
    <property type="match status" value="1"/>
</dbReference>